<gene>
    <name evidence="15" type="primary">pstS</name>
    <name evidence="15" type="ORF">HMPREF9083_0478</name>
</gene>
<proteinExistence type="inferred from homology"/>
<keyword evidence="10 12" id="KW-0564">Palmitate</keyword>
<comment type="similarity">
    <text evidence="3 12">Belongs to the PstS family.</text>
</comment>
<evidence type="ECO:0000256" key="7">
    <source>
        <dbReference type="ARBA" id="ARBA00022592"/>
    </source>
</evidence>
<keyword evidence="13" id="KW-1133">Transmembrane helix</keyword>
<keyword evidence="6 12" id="KW-1003">Cell membrane</keyword>
<evidence type="ECO:0000313" key="15">
    <source>
        <dbReference type="EMBL" id="EGF15149.1"/>
    </source>
</evidence>
<dbReference type="NCBIfam" id="TIGR02136">
    <property type="entry name" value="ptsS_2"/>
    <property type="match status" value="1"/>
</dbReference>
<evidence type="ECO:0000313" key="16">
    <source>
        <dbReference type="Proteomes" id="UP000003503"/>
    </source>
</evidence>
<evidence type="ECO:0000256" key="9">
    <source>
        <dbReference type="ARBA" id="ARBA00023136"/>
    </source>
</evidence>
<feature type="transmembrane region" description="Helical" evidence="13">
    <location>
        <begin position="61"/>
        <end position="77"/>
    </location>
</feature>
<evidence type="ECO:0000256" key="2">
    <source>
        <dbReference type="ARBA" id="ARBA00004193"/>
    </source>
</evidence>
<dbReference type="GO" id="GO:0005886">
    <property type="term" value="C:plasma membrane"/>
    <property type="evidence" value="ECO:0007669"/>
    <property type="project" value="UniProtKB-SubCell"/>
</dbReference>
<feature type="domain" description="PBP" evidence="14">
    <location>
        <begin position="84"/>
        <end position="322"/>
    </location>
</feature>
<dbReference type="HOGENOM" id="CLU_026228_5_0_9"/>
<evidence type="ECO:0000256" key="12">
    <source>
        <dbReference type="RuleBase" id="RU367119"/>
    </source>
</evidence>
<keyword evidence="7 12" id="KW-0592">Phosphate transport</keyword>
<dbReference type="CDD" id="cd13653">
    <property type="entry name" value="PBP2_phosphate_like_1"/>
    <property type="match status" value="1"/>
</dbReference>
<dbReference type="InterPro" id="IPR011862">
    <property type="entry name" value="Phos-bd"/>
</dbReference>
<dbReference type="AlphaFoldDB" id="F2BWB1"/>
<dbReference type="Gene3D" id="3.40.190.10">
    <property type="entry name" value="Periplasmic binding protein-like II"/>
    <property type="match status" value="2"/>
</dbReference>
<keyword evidence="8" id="KW-0732">Signal</keyword>
<keyword evidence="13" id="KW-0812">Transmembrane</keyword>
<protein>
    <recommendedName>
        <fullName evidence="12">Phosphate-binding protein</fullName>
    </recommendedName>
</protein>
<dbReference type="GO" id="GO:0006817">
    <property type="term" value="P:phosphate ion transport"/>
    <property type="evidence" value="ECO:0007669"/>
    <property type="project" value="UniProtKB-UniRule"/>
</dbReference>
<comment type="caution">
    <text evidence="15">The sequence shown here is derived from an EMBL/GenBank/DDBJ whole genome shotgun (WGS) entry which is preliminary data.</text>
</comment>
<comment type="function">
    <text evidence="1">Part of the ABC transporter complex PstSACB involved in phosphate import.</text>
</comment>
<dbReference type="InterPro" id="IPR050811">
    <property type="entry name" value="Phosphate_ABC_transporter"/>
</dbReference>
<sequence>MKMYCKKSDTFFYFTKKLQKTFYYTKTIQKICEYFTFSFYNEIRIMKLENERRKYMKLRKWLVAGVAALGISVLLAGCGSGESQHKGSTVTGSGSSALLPLAKKAASAFKEKNPDVSIILNAGGSGVGLKQVSEGSVDIGNSDVDASMKLPSEKAKELQDHKVCIVTVAAVVNKDIYQDVKNITKEQLRDIFTSKIKNWKEVGGPDEEIVLITRPKTSGTRMLFTKYALDGMDETANATLETDDNGTLIENVSQTKGAIGYVALPYVRNSKFVNVLAIDGVEPTVENTYNGKYPVWGYEHMYTKGEAKGAVKNYIDFFTSEEFGKIIEELGYGITSKMQVSR</sequence>
<organism evidence="15 16">
    <name type="scientific">Dialister micraerophilus DSM 19965</name>
    <dbReference type="NCBI Taxonomy" id="888062"/>
    <lineage>
        <taxon>Bacteria</taxon>
        <taxon>Bacillati</taxon>
        <taxon>Bacillota</taxon>
        <taxon>Negativicutes</taxon>
        <taxon>Veillonellales</taxon>
        <taxon>Veillonellaceae</taxon>
        <taxon>Dialister</taxon>
    </lineage>
</organism>
<dbReference type="eggNOG" id="COG0226">
    <property type="taxonomic scope" value="Bacteria"/>
</dbReference>
<comment type="function">
    <text evidence="12">Involved in the system for phosphate transport across the cytoplasmic membrane.</text>
</comment>
<keyword evidence="9 13" id="KW-0472">Membrane</keyword>
<comment type="subcellular location">
    <subcellularLocation>
        <location evidence="2 12">Cell membrane</location>
        <topology evidence="2 12">Lipid-anchor</topology>
    </subcellularLocation>
</comment>
<evidence type="ECO:0000256" key="3">
    <source>
        <dbReference type="ARBA" id="ARBA00008725"/>
    </source>
</evidence>
<evidence type="ECO:0000256" key="4">
    <source>
        <dbReference type="ARBA" id="ARBA00011529"/>
    </source>
</evidence>
<evidence type="ECO:0000256" key="1">
    <source>
        <dbReference type="ARBA" id="ARBA00002841"/>
    </source>
</evidence>
<accession>F2BWB1</accession>
<dbReference type="Proteomes" id="UP000003503">
    <property type="component" value="Unassembled WGS sequence"/>
</dbReference>
<comment type="subunit">
    <text evidence="4 12">The complex is composed of two ATP-binding proteins (PstB), two transmembrane proteins (PstC and PstA) and a solute-binding protein (PstS).</text>
</comment>
<dbReference type="GO" id="GO:0042301">
    <property type="term" value="F:phosphate ion binding"/>
    <property type="evidence" value="ECO:0007669"/>
    <property type="project" value="UniProtKB-UniRule"/>
</dbReference>
<dbReference type="Pfam" id="PF12849">
    <property type="entry name" value="PBP_like_2"/>
    <property type="match status" value="1"/>
</dbReference>
<name>F2BWB1_9FIRM</name>
<keyword evidence="11 12" id="KW-0449">Lipoprotein</keyword>
<dbReference type="PANTHER" id="PTHR30570">
    <property type="entry name" value="PERIPLASMIC PHOSPHATE BINDING COMPONENT OF PHOSPHATE ABC TRANSPORTER"/>
    <property type="match status" value="1"/>
</dbReference>
<keyword evidence="16" id="KW-1185">Reference proteome</keyword>
<evidence type="ECO:0000256" key="8">
    <source>
        <dbReference type="ARBA" id="ARBA00022729"/>
    </source>
</evidence>
<evidence type="ECO:0000256" key="5">
    <source>
        <dbReference type="ARBA" id="ARBA00022448"/>
    </source>
</evidence>
<dbReference type="PANTHER" id="PTHR30570:SF4">
    <property type="entry name" value="PHOSPHATE-BINDING PROTEIN PSTS 1"/>
    <property type="match status" value="1"/>
</dbReference>
<evidence type="ECO:0000256" key="6">
    <source>
        <dbReference type="ARBA" id="ARBA00022475"/>
    </source>
</evidence>
<dbReference type="InterPro" id="IPR024370">
    <property type="entry name" value="PBP_domain"/>
</dbReference>
<evidence type="ECO:0000256" key="11">
    <source>
        <dbReference type="ARBA" id="ARBA00023288"/>
    </source>
</evidence>
<evidence type="ECO:0000259" key="14">
    <source>
        <dbReference type="Pfam" id="PF12849"/>
    </source>
</evidence>
<dbReference type="STRING" id="888062.HMPREF9083_0478"/>
<dbReference type="SUPFAM" id="SSF53850">
    <property type="entry name" value="Periplasmic binding protein-like II"/>
    <property type="match status" value="1"/>
</dbReference>
<dbReference type="EMBL" id="AFBB01000008">
    <property type="protein sequence ID" value="EGF15149.1"/>
    <property type="molecule type" value="Genomic_DNA"/>
</dbReference>
<keyword evidence="5 12" id="KW-0813">Transport</keyword>
<evidence type="ECO:0000256" key="10">
    <source>
        <dbReference type="ARBA" id="ARBA00023139"/>
    </source>
</evidence>
<evidence type="ECO:0000256" key="13">
    <source>
        <dbReference type="SAM" id="Phobius"/>
    </source>
</evidence>
<reference evidence="15 16" key="1">
    <citation type="submission" date="2011-02" db="EMBL/GenBank/DDBJ databases">
        <authorList>
            <person name="Muzny D."/>
            <person name="Qin X."/>
            <person name="Deng J."/>
            <person name="Jiang H."/>
            <person name="Liu Y."/>
            <person name="Qu J."/>
            <person name="Song X.-Z."/>
            <person name="Zhang L."/>
            <person name="Thornton R."/>
            <person name="Coyle M."/>
            <person name="Francisco L."/>
            <person name="Jackson L."/>
            <person name="Javaid M."/>
            <person name="Korchina V."/>
            <person name="Kovar C."/>
            <person name="Mata R."/>
            <person name="Mathew T."/>
            <person name="Ngo R."/>
            <person name="Nguyen L."/>
            <person name="Nguyen N."/>
            <person name="Okwuonu G."/>
            <person name="Ongeri F."/>
            <person name="Pham C."/>
            <person name="Simmons D."/>
            <person name="Wilczek-Boney K."/>
            <person name="Hale W."/>
            <person name="Jakkamsetti A."/>
            <person name="Pham P."/>
            <person name="Ruth R."/>
            <person name="San Lucas F."/>
            <person name="Warren J."/>
            <person name="Zhang J."/>
            <person name="Zhao Z."/>
            <person name="Zhou C."/>
            <person name="Zhu D."/>
            <person name="Lee S."/>
            <person name="Bess C."/>
            <person name="Blankenburg K."/>
            <person name="Forbes L."/>
            <person name="Fu Q."/>
            <person name="Gubbala S."/>
            <person name="Hirani K."/>
            <person name="Jayaseelan J.C."/>
            <person name="Lara F."/>
            <person name="Munidasa M."/>
            <person name="Palculict T."/>
            <person name="Patil S."/>
            <person name="Pu L.-L."/>
            <person name="Saada N."/>
            <person name="Tang L."/>
            <person name="Weissenberger G."/>
            <person name="Zhu Y."/>
            <person name="Hemphill L."/>
            <person name="Shang Y."/>
            <person name="Youmans B."/>
            <person name="Ayvaz T."/>
            <person name="Ross M."/>
            <person name="Santibanez J."/>
            <person name="Aqrawi P."/>
            <person name="Gross S."/>
            <person name="Joshi V."/>
            <person name="Fowler G."/>
            <person name="Nazareth L."/>
            <person name="Reid J."/>
            <person name="Worley K."/>
            <person name="Petrosino J."/>
            <person name="Highlander S."/>
            <person name="Gibbs R."/>
        </authorList>
    </citation>
    <scope>NUCLEOTIDE SEQUENCE [LARGE SCALE GENOMIC DNA]</scope>
    <source>
        <strain evidence="15 16">DSM 19965</strain>
    </source>
</reference>